<comment type="caution">
    <text evidence="1">The sequence shown here is derived from an EMBL/GenBank/DDBJ whole genome shotgun (WGS) entry which is preliminary data.</text>
</comment>
<dbReference type="Proteomes" id="UP001151002">
    <property type="component" value="Unassembled WGS sequence"/>
</dbReference>
<dbReference type="InterPro" id="IPR004401">
    <property type="entry name" value="YbaB/EbfC"/>
</dbReference>
<name>A0ABT4B9T0_9ACTN</name>
<dbReference type="EMBL" id="JAPNTZ010000014">
    <property type="protein sequence ID" value="MCY1143271.1"/>
    <property type="molecule type" value="Genomic_DNA"/>
</dbReference>
<dbReference type="Pfam" id="PF02575">
    <property type="entry name" value="YbaB_DNA_bd"/>
    <property type="match status" value="1"/>
</dbReference>
<reference evidence="1" key="1">
    <citation type="submission" date="2022-11" db="EMBL/GenBank/DDBJ databases">
        <authorList>
            <person name="Somphong A."/>
            <person name="Phongsopitanun W."/>
        </authorList>
    </citation>
    <scope>NUCLEOTIDE SEQUENCE</scope>
    <source>
        <strain evidence="1">Pm04-4</strain>
    </source>
</reference>
<proteinExistence type="predicted"/>
<organism evidence="1 2">
    <name type="scientific">Paractinoplanes pyxinae</name>
    <dbReference type="NCBI Taxonomy" id="2997416"/>
    <lineage>
        <taxon>Bacteria</taxon>
        <taxon>Bacillati</taxon>
        <taxon>Actinomycetota</taxon>
        <taxon>Actinomycetes</taxon>
        <taxon>Micromonosporales</taxon>
        <taxon>Micromonosporaceae</taxon>
        <taxon>Paractinoplanes</taxon>
    </lineage>
</organism>
<gene>
    <name evidence="1" type="ORF">OWR29_35195</name>
</gene>
<sequence length="136" mass="14813">MSLPEPSMPPFRDFQDLAAYAQEQLDRVGRMQADMAAAAGEGVSPQRYARARTGPGGKLLELRLDPDAQSLSLAELTDEVVAAVNAAQADYATQTDAIMAPLLESRPTGDTIDDGLRRLDALTDDLDRLMRRPDLR</sequence>
<dbReference type="Gene3D" id="3.30.1310.10">
    <property type="entry name" value="Nucleoid-associated protein YbaB-like domain"/>
    <property type="match status" value="1"/>
</dbReference>
<accession>A0ABT4B9T0</accession>
<dbReference type="RefSeq" id="WP_267567796.1">
    <property type="nucleotide sequence ID" value="NZ_JAPNTZ010000014.1"/>
</dbReference>
<dbReference type="SUPFAM" id="SSF82607">
    <property type="entry name" value="YbaB-like"/>
    <property type="match status" value="1"/>
</dbReference>
<evidence type="ECO:0000313" key="2">
    <source>
        <dbReference type="Proteomes" id="UP001151002"/>
    </source>
</evidence>
<dbReference type="InterPro" id="IPR036894">
    <property type="entry name" value="YbaB-like_sf"/>
</dbReference>
<protein>
    <submittedName>
        <fullName evidence="1">YbaB/EbfC family nucleoid-associated protein</fullName>
    </submittedName>
</protein>
<keyword evidence="2" id="KW-1185">Reference proteome</keyword>
<evidence type="ECO:0000313" key="1">
    <source>
        <dbReference type="EMBL" id="MCY1143271.1"/>
    </source>
</evidence>